<keyword evidence="2" id="KW-1185">Reference proteome</keyword>
<dbReference type="AlphaFoldDB" id="A0A4Z1GRI1"/>
<dbReference type="EMBL" id="PQXK01000052">
    <property type="protein sequence ID" value="TGO39554.1"/>
    <property type="molecule type" value="Genomic_DNA"/>
</dbReference>
<dbReference type="Proteomes" id="UP000297814">
    <property type="component" value="Unassembled WGS sequence"/>
</dbReference>
<name>A0A4Z1GRI1_9HELO</name>
<gene>
    <name evidence="1" type="ORF">BHYA_0052g00550</name>
</gene>
<comment type="caution">
    <text evidence="1">The sequence shown here is derived from an EMBL/GenBank/DDBJ whole genome shotgun (WGS) entry which is preliminary data.</text>
</comment>
<accession>A0A4Z1GRI1</accession>
<reference evidence="1 2" key="1">
    <citation type="submission" date="2017-12" db="EMBL/GenBank/DDBJ databases">
        <title>Comparative genomics of Botrytis spp.</title>
        <authorList>
            <person name="Valero-Jimenez C.A."/>
            <person name="Tapia P."/>
            <person name="Veloso J."/>
            <person name="Silva-Moreno E."/>
            <person name="Staats M."/>
            <person name="Valdes J.H."/>
            <person name="Van Kan J.A.L."/>
        </authorList>
    </citation>
    <scope>NUCLEOTIDE SEQUENCE [LARGE SCALE GENOMIC DNA]</scope>
    <source>
        <strain evidence="1 2">Bh0001</strain>
    </source>
</reference>
<sequence>MSKGFQHVTYLCRCFAKARQPSKCIEKGVGSIARTRVHEEDTTRQTFSAPYKQLFNNAVCALDMQQNHMATIWVSIEVTLGALREVPEAAHQGR</sequence>
<organism evidence="1 2">
    <name type="scientific">Botrytis hyacinthi</name>
    <dbReference type="NCBI Taxonomy" id="278943"/>
    <lineage>
        <taxon>Eukaryota</taxon>
        <taxon>Fungi</taxon>
        <taxon>Dikarya</taxon>
        <taxon>Ascomycota</taxon>
        <taxon>Pezizomycotina</taxon>
        <taxon>Leotiomycetes</taxon>
        <taxon>Helotiales</taxon>
        <taxon>Sclerotiniaceae</taxon>
        <taxon>Botrytis</taxon>
    </lineage>
</organism>
<proteinExistence type="predicted"/>
<evidence type="ECO:0000313" key="2">
    <source>
        <dbReference type="Proteomes" id="UP000297814"/>
    </source>
</evidence>
<protein>
    <submittedName>
        <fullName evidence="1">Uncharacterized protein</fullName>
    </submittedName>
</protein>
<evidence type="ECO:0000313" key="1">
    <source>
        <dbReference type="EMBL" id="TGO39554.1"/>
    </source>
</evidence>